<dbReference type="PANTHER" id="PTHR33444">
    <property type="entry name" value="SI:DKEY-19B23.12-RELATED"/>
    <property type="match status" value="1"/>
</dbReference>
<dbReference type="Proteomes" id="UP000663864">
    <property type="component" value="Unassembled WGS sequence"/>
</dbReference>
<evidence type="ECO:0008006" key="4">
    <source>
        <dbReference type="Google" id="ProtNLM"/>
    </source>
</evidence>
<protein>
    <recommendedName>
        <fullName evidence="4">MARVEL domain-containing protein</fullName>
    </recommendedName>
</protein>
<feature type="transmembrane region" description="Helical" evidence="1">
    <location>
        <begin position="162"/>
        <end position="186"/>
    </location>
</feature>
<proteinExistence type="predicted"/>
<feature type="transmembrane region" description="Helical" evidence="1">
    <location>
        <begin position="119"/>
        <end position="142"/>
    </location>
</feature>
<keyword evidence="1" id="KW-0472">Membrane</keyword>
<dbReference type="PANTHER" id="PTHR33444:SF7">
    <property type="entry name" value="TRANSMEMBRANE PROTEIN 272"/>
    <property type="match status" value="1"/>
</dbReference>
<feature type="transmembrane region" description="Helical" evidence="1">
    <location>
        <begin position="76"/>
        <end position="98"/>
    </location>
</feature>
<organism evidence="2 3">
    <name type="scientific">Rotaria sordida</name>
    <dbReference type="NCBI Taxonomy" id="392033"/>
    <lineage>
        <taxon>Eukaryota</taxon>
        <taxon>Metazoa</taxon>
        <taxon>Spiralia</taxon>
        <taxon>Gnathifera</taxon>
        <taxon>Rotifera</taxon>
        <taxon>Eurotatoria</taxon>
        <taxon>Bdelloidea</taxon>
        <taxon>Philodinida</taxon>
        <taxon>Philodinidae</taxon>
        <taxon>Rotaria</taxon>
    </lineage>
</organism>
<dbReference type="EMBL" id="CAJNOT010000723">
    <property type="protein sequence ID" value="CAF1064833.1"/>
    <property type="molecule type" value="Genomic_DNA"/>
</dbReference>
<evidence type="ECO:0000313" key="3">
    <source>
        <dbReference type="Proteomes" id="UP000663864"/>
    </source>
</evidence>
<dbReference type="InterPro" id="IPR040350">
    <property type="entry name" value="TMEM272"/>
</dbReference>
<evidence type="ECO:0000256" key="1">
    <source>
        <dbReference type="SAM" id="Phobius"/>
    </source>
</evidence>
<accession>A0A814LGU3</accession>
<comment type="caution">
    <text evidence="2">The sequence shown here is derived from an EMBL/GenBank/DDBJ whole genome shotgun (WGS) entry which is preliminary data.</text>
</comment>
<sequence length="210" mass="23658">MTTNTISPSYEDPTVVAVDPSSTSSKRQQRIDKAMVYFSSFMFLVQIILAAVFSGIELHYGVDYRYQCPIEPMIPIFLIVHGATKFVWVAMSILAFINARIIYGMMSKAFARHFVLPSLLFQLVFALWFFAWFIAGNVWVFSNKSHVQSTDAANTSTYCQNTLYSAAFGLIISTYIVFGIVAVLTIKRRIVGKKIKEKLPSNPDGNHNKT</sequence>
<gene>
    <name evidence="2" type="ORF">ZHD862_LOCUS15754</name>
</gene>
<evidence type="ECO:0000313" key="2">
    <source>
        <dbReference type="EMBL" id="CAF1064833.1"/>
    </source>
</evidence>
<reference evidence="2" key="1">
    <citation type="submission" date="2021-02" db="EMBL/GenBank/DDBJ databases">
        <authorList>
            <person name="Nowell W R."/>
        </authorList>
    </citation>
    <scope>NUCLEOTIDE SEQUENCE</scope>
</reference>
<dbReference type="AlphaFoldDB" id="A0A814LGU3"/>
<name>A0A814LGU3_9BILA</name>
<keyword evidence="1" id="KW-0812">Transmembrane</keyword>
<feature type="transmembrane region" description="Helical" evidence="1">
    <location>
        <begin position="34"/>
        <end position="56"/>
    </location>
</feature>
<keyword evidence="1" id="KW-1133">Transmembrane helix</keyword>